<sequence length="485" mass="54328">MWKRGVSWVVKQEWLIVVLVVVVILRIPSLFEPYWYGDEGIYLTLGQAMRSGVELYKQIHDNKPPLLYVMAAAAGGNLFWFKLITLLWNLVTIAVFSKLAKKVFEPGRRKMKLAVWVFAMATTLPVLEGNIANAELFFLLPTVWAMYWLWDKNVQMKYIIGSGLVLGVAALFKMPAVLEAGVWPLVWLVEGDKSWWKKTIILAIGITAVIGVSGVYFAWKGAGREYLVAAWAQNLPYLSTWKAVGGSGIYAIKGRMVITALVLTPILGLARKWGRRATILGTWGVITLFAALLSGRPYPHYLLQSAGVIAIAAAVIIRGSREERVIAWGLSGLTIAAFIGFKFYLYPVAGYYANFARWVIGTKTRSEYFGWFNPQVNKNYQIAGVVMAGSGEGDKVFVWGDEPMIYALAKRLPASKYTVEYHIKDFRAQEETIAALKQNPPKYIVSLANEAELPGLAELLDGMYRLEKTVDGVRIYRLSRLSLYN</sequence>
<feature type="transmembrane region" description="Helical" evidence="8">
    <location>
        <begin position="301"/>
        <end position="318"/>
    </location>
</feature>
<keyword evidence="2" id="KW-1003">Cell membrane</keyword>
<gene>
    <name evidence="9" type="ORF">UX78_C0002G0026</name>
</gene>
<evidence type="ECO:0000313" key="9">
    <source>
        <dbReference type="EMBL" id="KKU56846.1"/>
    </source>
</evidence>
<dbReference type="GO" id="GO:0009103">
    <property type="term" value="P:lipopolysaccharide biosynthetic process"/>
    <property type="evidence" value="ECO:0007669"/>
    <property type="project" value="UniProtKB-ARBA"/>
</dbReference>
<dbReference type="PANTHER" id="PTHR33908">
    <property type="entry name" value="MANNOSYLTRANSFERASE YKCB-RELATED"/>
    <property type="match status" value="1"/>
</dbReference>
<evidence type="ECO:0000256" key="3">
    <source>
        <dbReference type="ARBA" id="ARBA00022676"/>
    </source>
</evidence>
<organism evidence="9 10">
    <name type="scientific">Candidatus Amesbacteria bacterium GW2011_GWA2_47_11</name>
    <dbReference type="NCBI Taxonomy" id="1618357"/>
    <lineage>
        <taxon>Bacteria</taxon>
        <taxon>Candidatus Amesiibacteriota</taxon>
    </lineage>
</organism>
<feature type="transmembrane region" description="Helical" evidence="8">
    <location>
        <begin position="325"/>
        <end position="345"/>
    </location>
</feature>
<feature type="transmembrane region" description="Helical" evidence="8">
    <location>
        <begin position="200"/>
        <end position="219"/>
    </location>
</feature>
<comment type="caution">
    <text evidence="9">The sequence shown here is derived from an EMBL/GenBank/DDBJ whole genome shotgun (WGS) entry which is preliminary data.</text>
</comment>
<feature type="transmembrane region" description="Helical" evidence="8">
    <location>
        <begin position="66"/>
        <end position="92"/>
    </location>
</feature>
<evidence type="ECO:0000256" key="6">
    <source>
        <dbReference type="ARBA" id="ARBA00022989"/>
    </source>
</evidence>
<evidence type="ECO:0000256" key="8">
    <source>
        <dbReference type="SAM" id="Phobius"/>
    </source>
</evidence>
<evidence type="ECO:0000256" key="5">
    <source>
        <dbReference type="ARBA" id="ARBA00022692"/>
    </source>
</evidence>
<evidence type="ECO:0000256" key="7">
    <source>
        <dbReference type="ARBA" id="ARBA00023136"/>
    </source>
</evidence>
<dbReference type="AlphaFoldDB" id="A0A0G1RI59"/>
<keyword evidence="5 8" id="KW-0812">Transmembrane</keyword>
<reference evidence="9 10" key="1">
    <citation type="journal article" date="2015" name="Nature">
        <title>rRNA introns, odd ribosomes, and small enigmatic genomes across a large radiation of phyla.</title>
        <authorList>
            <person name="Brown C.T."/>
            <person name="Hug L.A."/>
            <person name="Thomas B.C."/>
            <person name="Sharon I."/>
            <person name="Castelle C.J."/>
            <person name="Singh A."/>
            <person name="Wilkins M.J."/>
            <person name="Williams K.H."/>
            <person name="Banfield J.F."/>
        </authorList>
    </citation>
    <scope>NUCLEOTIDE SEQUENCE [LARGE SCALE GENOMIC DNA]</scope>
</reference>
<protein>
    <submittedName>
        <fullName evidence="9">Uncharacterized protein</fullName>
    </submittedName>
</protein>
<dbReference type="GO" id="GO:0016763">
    <property type="term" value="F:pentosyltransferase activity"/>
    <property type="evidence" value="ECO:0007669"/>
    <property type="project" value="TreeGrafter"/>
</dbReference>
<keyword evidence="4" id="KW-0808">Transferase</keyword>
<feature type="transmembrane region" description="Helical" evidence="8">
    <location>
        <begin position="158"/>
        <end position="188"/>
    </location>
</feature>
<dbReference type="GO" id="GO:0005886">
    <property type="term" value="C:plasma membrane"/>
    <property type="evidence" value="ECO:0007669"/>
    <property type="project" value="UniProtKB-SubCell"/>
</dbReference>
<evidence type="ECO:0000256" key="1">
    <source>
        <dbReference type="ARBA" id="ARBA00004651"/>
    </source>
</evidence>
<proteinExistence type="predicted"/>
<feature type="transmembrane region" description="Helical" evidence="8">
    <location>
        <begin position="277"/>
        <end position="295"/>
    </location>
</feature>
<keyword evidence="6 8" id="KW-1133">Transmembrane helix</keyword>
<dbReference type="InterPro" id="IPR050297">
    <property type="entry name" value="LipidA_mod_glycosyltrf_83"/>
</dbReference>
<keyword evidence="3" id="KW-0328">Glycosyltransferase</keyword>
<evidence type="ECO:0000256" key="4">
    <source>
        <dbReference type="ARBA" id="ARBA00022679"/>
    </source>
</evidence>
<dbReference type="EMBL" id="LCNM01000002">
    <property type="protein sequence ID" value="KKU56846.1"/>
    <property type="molecule type" value="Genomic_DNA"/>
</dbReference>
<feature type="transmembrane region" description="Helical" evidence="8">
    <location>
        <begin position="113"/>
        <end position="138"/>
    </location>
</feature>
<keyword evidence="7 8" id="KW-0472">Membrane</keyword>
<name>A0A0G1RI59_9BACT</name>
<dbReference type="Proteomes" id="UP000034607">
    <property type="component" value="Unassembled WGS sequence"/>
</dbReference>
<evidence type="ECO:0000313" key="10">
    <source>
        <dbReference type="Proteomes" id="UP000034607"/>
    </source>
</evidence>
<comment type="subcellular location">
    <subcellularLocation>
        <location evidence="1">Cell membrane</location>
        <topology evidence="1">Multi-pass membrane protein</topology>
    </subcellularLocation>
</comment>
<feature type="transmembrane region" description="Helical" evidence="8">
    <location>
        <begin position="248"/>
        <end position="270"/>
    </location>
</feature>
<dbReference type="PANTHER" id="PTHR33908:SF11">
    <property type="entry name" value="MEMBRANE PROTEIN"/>
    <property type="match status" value="1"/>
</dbReference>
<accession>A0A0G1RI59</accession>
<evidence type="ECO:0000256" key="2">
    <source>
        <dbReference type="ARBA" id="ARBA00022475"/>
    </source>
</evidence>
<feature type="transmembrane region" description="Helical" evidence="8">
    <location>
        <begin position="12"/>
        <end position="31"/>
    </location>
</feature>